<dbReference type="GO" id="GO:0042301">
    <property type="term" value="F:phosphate ion binding"/>
    <property type="evidence" value="ECO:0007669"/>
    <property type="project" value="UniProtKB-UniRule"/>
</dbReference>
<dbReference type="EMBL" id="CP037940">
    <property type="protein sequence ID" value="QBO35901.1"/>
    <property type="molecule type" value="Genomic_DNA"/>
</dbReference>
<keyword evidence="6 12" id="KW-1003">Cell membrane</keyword>
<comment type="subunit">
    <text evidence="4 12">The complex is composed of two ATP-binding proteins (PstB), two transmembrane proteins (PstC and PstA) and a solute-binding protein (PstS).</text>
</comment>
<evidence type="ECO:0000256" key="11">
    <source>
        <dbReference type="ARBA" id="ARBA00023288"/>
    </source>
</evidence>
<evidence type="ECO:0000256" key="10">
    <source>
        <dbReference type="ARBA" id="ARBA00023139"/>
    </source>
</evidence>
<evidence type="ECO:0000256" key="8">
    <source>
        <dbReference type="ARBA" id="ARBA00022729"/>
    </source>
</evidence>
<keyword evidence="9" id="KW-0472">Membrane</keyword>
<proteinExistence type="inferred from homology"/>
<sequence>MKRSWVITTIIVVALGGWLGYSYNTRAQNGGGTQMTAVGSTALQPLVEAAGEEYAGKHLGVFINVQGGGTGTGLSQVQTGAVTMGDSDLFAEEKEGINAKGLVDHQVAVVGITPIANKDAGIKELTQAQLIQIFTGKITNWKQVGGKDLAITLLNRASGSGTRAVFEKWALKGAESAPAPEQDSSGMVRSIVATTPGAISYVAFSYADKSVQKVAIDHVEPTVANVTTNTWKIWAYEHVYTKGQPKGQVADFLNYLQSEKIQNTVVPQLGYISIHDMHVQRKADGQVINK</sequence>
<dbReference type="RefSeq" id="WP_133362980.1">
    <property type="nucleotide sequence ID" value="NZ_CP037940.1"/>
</dbReference>
<dbReference type="PANTHER" id="PTHR30570:SF4">
    <property type="entry name" value="PHOSPHATE-BINDING PROTEIN PSTS 1"/>
    <property type="match status" value="1"/>
</dbReference>
<dbReference type="AlphaFoldDB" id="A0A4P6YT92"/>
<comment type="function">
    <text evidence="1">Part of the ABC transporter complex PstSACB involved in phosphate import.</text>
</comment>
<accession>A0A4P6YT92</accession>
<dbReference type="GO" id="GO:0005886">
    <property type="term" value="C:plasma membrane"/>
    <property type="evidence" value="ECO:0007669"/>
    <property type="project" value="UniProtKB-SubCell"/>
</dbReference>
<evidence type="ECO:0000256" key="12">
    <source>
        <dbReference type="RuleBase" id="RU367119"/>
    </source>
</evidence>
<dbReference type="GO" id="GO:0006817">
    <property type="term" value="P:phosphate ion transport"/>
    <property type="evidence" value="ECO:0007669"/>
    <property type="project" value="UniProtKB-UniRule"/>
</dbReference>
<dbReference type="Proteomes" id="UP000292886">
    <property type="component" value="Chromosome"/>
</dbReference>
<evidence type="ECO:0000256" key="9">
    <source>
        <dbReference type="ARBA" id="ARBA00023136"/>
    </source>
</evidence>
<comment type="function">
    <text evidence="12">Involved in the system for phosphate transport across the cytoplasmic membrane.</text>
</comment>
<evidence type="ECO:0000313" key="15">
    <source>
        <dbReference type="Proteomes" id="UP000292886"/>
    </source>
</evidence>
<keyword evidence="8" id="KW-0732">Signal</keyword>
<evidence type="ECO:0000256" key="5">
    <source>
        <dbReference type="ARBA" id="ARBA00022448"/>
    </source>
</evidence>
<keyword evidence="15" id="KW-1185">Reference proteome</keyword>
<protein>
    <recommendedName>
        <fullName evidence="12">Phosphate-binding protein</fullName>
    </recommendedName>
</protein>
<dbReference type="Pfam" id="PF12849">
    <property type="entry name" value="PBP_like_2"/>
    <property type="match status" value="1"/>
</dbReference>
<dbReference type="InterPro" id="IPR024370">
    <property type="entry name" value="PBP_domain"/>
</dbReference>
<evidence type="ECO:0000256" key="2">
    <source>
        <dbReference type="ARBA" id="ARBA00004193"/>
    </source>
</evidence>
<feature type="domain" description="PBP" evidence="13">
    <location>
        <begin position="26"/>
        <end position="259"/>
    </location>
</feature>
<keyword evidence="11 12" id="KW-0449">Lipoprotein</keyword>
<evidence type="ECO:0000256" key="4">
    <source>
        <dbReference type="ARBA" id="ARBA00011529"/>
    </source>
</evidence>
<evidence type="ECO:0000256" key="1">
    <source>
        <dbReference type="ARBA" id="ARBA00002841"/>
    </source>
</evidence>
<keyword evidence="7 12" id="KW-0592">Phosphate transport</keyword>
<evidence type="ECO:0000313" key="14">
    <source>
        <dbReference type="EMBL" id="QBO35901.1"/>
    </source>
</evidence>
<keyword evidence="10 12" id="KW-0564">Palmitate</keyword>
<comment type="similarity">
    <text evidence="3 12">Belongs to the PstS family.</text>
</comment>
<dbReference type="PANTHER" id="PTHR30570">
    <property type="entry name" value="PERIPLASMIC PHOSPHATE BINDING COMPONENT OF PHOSPHATE ABC TRANSPORTER"/>
    <property type="match status" value="1"/>
</dbReference>
<evidence type="ECO:0000256" key="7">
    <source>
        <dbReference type="ARBA" id="ARBA00022592"/>
    </source>
</evidence>
<evidence type="ECO:0000256" key="6">
    <source>
        <dbReference type="ARBA" id="ARBA00022475"/>
    </source>
</evidence>
<reference evidence="15" key="1">
    <citation type="submission" date="2019-03" db="EMBL/GenBank/DDBJ databases">
        <title>Weissella sp. 26KH-42 Genome sequencing.</title>
        <authorList>
            <person name="Heo J."/>
            <person name="Kim S.-J."/>
            <person name="Kim J.-S."/>
            <person name="Hong S.-B."/>
            <person name="Kwon S.-W."/>
        </authorList>
    </citation>
    <scope>NUCLEOTIDE SEQUENCE [LARGE SCALE GENOMIC DNA]</scope>
    <source>
        <strain evidence="15">26KH-42</strain>
    </source>
</reference>
<dbReference type="Gene3D" id="3.40.190.10">
    <property type="entry name" value="Periplasmic binding protein-like II"/>
    <property type="match status" value="2"/>
</dbReference>
<evidence type="ECO:0000256" key="3">
    <source>
        <dbReference type="ARBA" id="ARBA00008725"/>
    </source>
</evidence>
<dbReference type="NCBIfam" id="TIGR02136">
    <property type="entry name" value="ptsS_2"/>
    <property type="match status" value="1"/>
</dbReference>
<keyword evidence="5 12" id="KW-0813">Transport</keyword>
<organism evidence="14 15">
    <name type="scientific">Periweissella cryptocerci</name>
    <dbReference type="NCBI Taxonomy" id="2506420"/>
    <lineage>
        <taxon>Bacteria</taxon>
        <taxon>Bacillati</taxon>
        <taxon>Bacillota</taxon>
        <taxon>Bacilli</taxon>
        <taxon>Lactobacillales</taxon>
        <taxon>Lactobacillaceae</taxon>
        <taxon>Periweissella</taxon>
    </lineage>
</organism>
<evidence type="ECO:0000259" key="13">
    <source>
        <dbReference type="Pfam" id="PF12849"/>
    </source>
</evidence>
<dbReference type="InterPro" id="IPR011862">
    <property type="entry name" value="Phos-bd"/>
</dbReference>
<comment type="subcellular location">
    <subcellularLocation>
        <location evidence="2 12">Cell membrane</location>
        <topology evidence="2 12">Lipid-anchor</topology>
    </subcellularLocation>
</comment>
<dbReference type="CDD" id="cd13653">
    <property type="entry name" value="PBP2_phosphate_like_1"/>
    <property type="match status" value="1"/>
</dbReference>
<gene>
    <name evidence="14" type="primary">pstS</name>
    <name evidence="14" type="ORF">EQG49_05225</name>
</gene>
<name>A0A4P6YT92_9LACO</name>
<dbReference type="InterPro" id="IPR050811">
    <property type="entry name" value="Phosphate_ABC_transporter"/>
</dbReference>
<dbReference type="OrthoDB" id="9790048at2"/>
<dbReference type="KEGG" id="wei:EQG49_05225"/>
<dbReference type="SUPFAM" id="SSF53850">
    <property type="entry name" value="Periplasmic binding protein-like II"/>
    <property type="match status" value="1"/>
</dbReference>